<evidence type="ECO:0000256" key="1">
    <source>
        <dbReference type="SAM" id="MobiDB-lite"/>
    </source>
</evidence>
<evidence type="ECO:0000256" key="2">
    <source>
        <dbReference type="SAM" id="SignalP"/>
    </source>
</evidence>
<evidence type="ECO:0000313" key="3">
    <source>
        <dbReference type="EMBL" id="MEN3538310.1"/>
    </source>
</evidence>
<comment type="caution">
    <text evidence="3">The sequence shown here is derived from an EMBL/GenBank/DDBJ whole genome shotgun (WGS) entry which is preliminary data.</text>
</comment>
<accession>A0ABV0AUE3</accession>
<feature type="compositionally biased region" description="Low complexity" evidence="1">
    <location>
        <begin position="32"/>
        <end position="42"/>
    </location>
</feature>
<keyword evidence="2" id="KW-0732">Signal</keyword>
<organism evidence="3 4">
    <name type="scientific">Microbispora maris</name>
    <dbReference type="NCBI Taxonomy" id="3144104"/>
    <lineage>
        <taxon>Bacteria</taxon>
        <taxon>Bacillati</taxon>
        <taxon>Actinomycetota</taxon>
        <taxon>Actinomycetes</taxon>
        <taxon>Streptosporangiales</taxon>
        <taxon>Streptosporangiaceae</taxon>
        <taxon>Microbispora</taxon>
    </lineage>
</organism>
<name>A0ABV0AUE3_9ACTN</name>
<proteinExistence type="predicted"/>
<gene>
    <name evidence="3" type="ORF">AAH991_24580</name>
</gene>
<dbReference type="RefSeq" id="WP_346228257.1">
    <property type="nucleotide sequence ID" value="NZ_JBDJAW010000022.1"/>
</dbReference>
<dbReference type="EMBL" id="JBDJAW010000022">
    <property type="protein sequence ID" value="MEN3538310.1"/>
    <property type="molecule type" value="Genomic_DNA"/>
</dbReference>
<feature type="region of interest" description="Disordered" evidence="1">
    <location>
        <begin position="32"/>
        <end position="54"/>
    </location>
</feature>
<feature type="chain" id="PRO_5047142876" description="Secreted protein" evidence="2">
    <location>
        <begin position="31"/>
        <end position="184"/>
    </location>
</feature>
<evidence type="ECO:0000313" key="4">
    <source>
        <dbReference type="Proteomes" id="UP001447516"/>
    </source>
</evidence>
<feature type="signal peptide" evidence="2">
    <location>
        <begin position="1"/>
        <end position="30"/>
    </location>
</feature>
<sequence>MPRSTRHLTGLAVLAVVAGGLAALTVPAQATPTPSVAAAPDTTPTPRPTPTARPGEVAAFSYTGLDADWGPFYSAYRNGARAMVRGRVWEDEDNGSFNVEARLYDRNSPARLCAYLRLKAKTEEETWSRTLKKCGPDGYARFSFHDWEEHVPQDLRVQVCYRDALTRTVTSCGGWWHAYRWIER</sequence>
<reference evidence="3 4" key="1">
    <citation type="submission" date="2024-05" db="EMBL/GenBank/DDBJ databases">
        <title>Microbispora sp.ZYX-F-249.</title>
        <authorList>
            <person name="Xie H."/>
        </authorList>
    </citation>
    <scope>NUCLEOTIDE SEQUENCE [LARGE SCALE GENOMIC DNA]</scope>
    <source>
        <strain evidence="3 4">ZYX-F-249</strain>
    </source>
</reference>
<protein>
    <recommendedName>
        <fullName evidence="5">Secreted protein</fullName>
    </recommendedName>
</protein>
<keyword evidence="4" id="KW-1185">Reference proteome</keyword>
<dbReference type="Proteomes" id="UP001447516">
    <property type="component" value="Unassembled WGS sequence"/>
</dbReference>
<evidence type="ECO:0008006" key="5">
    <source>
        <dbReference type="Google" id="ProtNLM"/>
    </source>
</evidence>